<evidence type="ECO:0000313" key="1">
    <source>
        <dbReference type="EMBL" id="KKN75911.1"/>
    </source>
</evidence>
<dbReference type="EMBL" id="LAZR01000302">
    <property type="protein sequence ID" value="KKN75911.1"/>
    <property type="molecule type" value="Genomic_DNA"/>
</dbReference>
<gene>
    <name evidence="1" type="ORF">LCGC14_0376190</name>
</gene>
<comment type="caution">
    <text evidence="1">The sequence shown here is derived from an EMBL/GenBank/DDBJ whole genome shotgun (WGS) entry which is preliminary data.</text>
</comment>
<dbReference type="AlphaFoldDB" id="A0A0F9VR23"/>
<sequence length="62" mass="7015">MVKLDKCIDCQAKLTEQNRSKLQPGIRCLGCFEIFNKDVTKTLEDMIAEMDEQALNLPAKKG</sequence>
<protein>
    <submittedName>
        <fullName evidence="1">Uncharacterized protein</fullName>
    </submittedName>
</protein>
<name>A0A0F9VR23_9ZZZZ</name>
<proteinExistence type="predicted"/>
<accession>A0A0F9VR23</accession>
<organism evidence="1">
    <name type="scientific">marine sediment metagenome</name>
    <dbReference type="NCBI Taxonomy" id="412755"/>
    <lineage>
        <taxon>unclassified sequences</taxon>
        <taxon>metagenomes</taxon>
        <taxon>ecological metagenomes</taxon>
    </lineage>
</organism>
<reference evidence="1" key="1">
    <citation type="journal article" date="2015" name="Nature">
        <title>Complex archaea that bridge the gap between prokaryotes and eukaryotes.</title>
        <authorList>
            <person name="Spang A."/>
            <person name="Saw J.H."/>
            <person name="Jorgensen S.L."/>
            <person name="Zaremba-Niedzwiedzka K."/>
            <person name="Martijn J."/>
            <person name="Lind A.E."/>
            <person name="van Eijk R."/>
            <person name="Schleper C."/>
            <person name="Guy L."/>
            <person name="Ettema T.J."/>
        </authorList>
    </citation>
    <scope>NUCLEOTIDE SEQUENCE</scope>
</reference>